<evidence type="ECO:0000313" key="1">
    <source>
        <dbReference type="EMBL" id="PKU73347.1"/>
    </source>
</evidence>
<sequence length="80" mass="9005">MEFLVNADVLIVWSFNQDNDEAPFLLSTWTASGQPVVILVSLSIYLSPDLQHLLSGGNYPFFLLALMKPMGPSFTQVRRF</sequence>
<reference evidence="1 2" key="1">
    <citation type="journal article" date="2016" name="Sci. Rep.">
        <title>The Dendrobium catenatum Lindl. genome sequence provides insights into polysaccharide synthase, floral development and adaptive evolution.</title>
        <authorList>
            <person name="Zhang G.Q."/>
            <person name="Xu Q."/>
            <person name="Bian C."/>
            <person name="Tsai W.C."/>
            <person name="Yeh C.M."/>
            <person name="Liu K.W."/>
            <person name="Yoshida K."/>
            <person name="Zhang L.S."/>
            <person name="Chang S.B."/>
            <person name="Chen F."/>
            <person name="Shi Y."/>
            <person name="Su Y.Y."/>
            <person name="Zhang Y.Q."/>
            <person name="Chen L.J."/>
            <person name="Yin Y."/>
            <person name="Lin M."/>
            <person name="Huang H."/>
            <person name="Deng H."/>
            <person name="Wang Z.W."/>
            <person name="Zhu S.L."/>
            <person name="Zhao X."/>
            <person name="Deng C."/>
            <person name="Niu S.C."/>
            <person name="Huang J."/>
            <person name="Wang M."/>
            <person name="Liu G.H."/>
            <person name="Yang H.J."/>
            <person name="Xiao X.J."/>
            <person name="Hsiao Y.Y."/>
            <person name="Wu W.L."/>
            <person name="Chen Y.Y."/>
            <person name="Mitsuda N."/>
            <person name="Ohme-Takagi M."/>
            <person name="Luo Y.B."/>
            <person name="Van de Peer Y."/>
            <person name="Liu Z.J."/>
        </authorList>
    </citation>
    <scope>NUCLEOTIDE SEQUENCE [LARGE SCALE GENOMIC DNA]</scope>
    <source>
        <tissue evidence="1">The whole plant</tissue>
    </source>
</reference>
<reference evidence="1 2" key="2">
    <citation type="journal article" date="2017" name="Nature">
        <title>The Apostasia genome and the evolution of orchids.</title>
        <authorList>
            <person name="Zhang G.Q."/>
            <person name="Liu K.W."/>
            <person name="Li Z."/>
            <person name="Lohaus R."/>
            <person name="Hsiao Y.Y."/>
            <person name="Niu S.C."/>
            <person name="Wang J.Y."/>
            <person name="Lin Y.C."/>
            <person name="Xu Q."/>
            <person name="Chen L.J."/>
            <person name="Yoshida K."/>
            <person name="Fujiwara S."/>
            <person name="Wang Z.W."/>
            <person name="Zhang Y.Q."/>
            <person name="Mitsuda N."/>
            <person name="Wang M."/>
            <person name="Liu G.H."/>
            <person name="Pecoraro L."/>
            <person name="Huang H.X."/>
            <person name="Xiao X.J."/>
            <person name="Lin M."/>
            <person name="Wu X.Y."/>
            <person name="Wu W.L."/>
            <person name="Chen Y.Y."/>
            <person name="Chang S.B."/>
            <person name="Sakamoto S."/>
            <person name="Ohme-Takagi M."/>
            <person name="Yagi M."/>
            <person name="Zeng S.J."/>
            <person name="Shen C.Y."/>
            <person name="Yeh C.M."/>
            <person name="Luo Y.B."/>
            <person name="Tsai W.C."/>
            <person name="Van de Peer Y."/>
            <person name="Liu Z.J."/>
        </authorList>
    </citation>
    <scope>NUCLEOTIDE SEQUENCE [LARGE SCALE GENOMIC DNA]</scope>
    <source>
        <tissue evidence="1">The whole plant</tissue>
    </source>
</reference>
<dbReference type="EMBL" id="KZ502753">
    <property type="protein sequence ID" value="PKU73347.1"/>
    <property type="molecule type" value="Genomic_DNA"/>
</dbReference>
<dbReference type="Proteomes" id="UP000233837">
    <property type="component" value="Unassembled WGS sequence"/>
</dbReference>
<gene>
    <name evidence="1" type="ORF">MA16_Dca011037</name>
</gene>
<evidence type="ECO:0000313" key="2">
    <source>
        <dbReference type="Proteomes" id="UP000233837"/>
    </source>
</evidence>
<proteinExistence type="predicted"/>
<name>A0A2I0WCH0_9ASPA</name>
<accession>A0A2I0WCH0</accession>
<protein>
    <submittedName>
        <fullName evidence="1">Uncharacterized protein</fullName>
    </submittedName>
</protein>
<dbReference type="AlphaFoldDB" id="A0A2I0WCH0"/>
<organism evidence="1 2">
    <name type="scientific">Dendrobium catenatum</name>
    <dbReference type="NCBI Taxonomy" id="906689"/>
    <lineage>
        <taxon>Eukaryota</taxon>
        <taxon>Viridiplantae</taxon>
        <taxon>Streptophyta</taxon>
        <taxon>Embryophyta</taxon>
        <taxon>Tracheophyta</taxon>
        <taxon>Spermatophyta</taxon>
        <taxon>Magnoliopsida</taxon>
        <taxon>Liliopsida</taxon>
        <taxon>Asparagales</taxon>
        <taxon>Orchidaceae</taxon>
        <taxon>Epidendroideae</taxon>
        <taxon>Malaxideae</taxon>
        <taxon>Dendrobiinae</taxon>
        <taxon>Dendrobium</taxon>
    </lineage>
</organism>
<keyword evidence="2" id="KW-1185">Reference proteome</keyword>